<accession>A0ABV3X0R9</accession>
<evidence type="ECO:0000313" key="8">
    <source>
        <dbReference type="Proteomes" id="UP001559025"/>
    </source>
</evidence>
<reference evidence="7 8" key="1">
    <citation type="submission" date="2024-01" db="EMBL/GenBank/DDBJ databases">
        <title>New evidence supports the origin of RcGTA from prophage.</title>
        <authorList>
            <person name="Xu Y."/>
            <person name="Liu B."/>
            <person name="Chen F."/>
        </authorList>
    </citation>
    <scope>NUCLEOTIDE SEQUENCE [LARGE SCALE GENOMIC DNA]</scope>
    <source>
        <strain evidence="7 8">CBW1107-2</strain>
    </source>
</reference>
<name>A0ABV3X0R9_9HYPH</name>
<gene>
    <name evidence="7" type="ORF">V1479_24820</name>
</gene>
<keyword evidence="3 5" id="KW-1133">Transmembrane helix</keyword>
<keyword evidence="4 5" id="KW-0472">Membrane</keyword>
<dbReference type="InterPro" id="IPR025423">
    <property type="entry name" value="TMEM205-like"/>
</dbReference>
<keyword evidence="8" id="KW-1185">Reference proteome</keyword>
<dbReference type="RefSeq" id="WP_368805201.1">
    <property type="nucleotide sequence ID" value="NZ_JAZHFV010000015.1"/>
</dbReference>
<comment type="caution">
    <text evidence="7">The sequence shown here is derived from an EMBL/GenBank/DDBJ whole genome shotgun (WGS) entry which is preliminary data.</text>
</comment>
<feature type="transmembrane region" description="Helical" evidence="5">
    <location>
        <begin position="83"/>
        <end position="104"/>
    </location>
</feature>
<feature type="transmembrane region" description="Helical" evidence="5">
    <location>
        <begin position="12"/>
        <end position="33"/>
    </location>
</feature>
<feature type="transmembrane region" description="Helical" evidence="5">
    <location>
        <begin position="53"/>
        <end position="76"/>
    </location>
</feature>
<evidence type="ECO:0000256" key="3">
    <source>
        <dbReference type="ARBA" id="ARBA00022989"/>
    </source>
</evidence>
<protein>
    <submittedName>
        <fullName evidence="7">DUF4149 domain-containing protein</fullName>
    </submittedName>
</protein>
<evidence type="ECO:0000259" key="6">
    <source>
        <dbReference type="Pfam" id="PF13664"/>
    </source>
</evidence>
<feature type="domain" description="TMEM205-like" evidence="6">
    <location>
        <begin position="17"/>
        <end position="104"/>
    </location>
</feature>
<proteinExistence type="predicted"/>
<feature type="transmembrane region" description="Helical" evidence="5">
    <location>
        <begin position="124"/>
        <end position="146"/>
    </location>
</feature>
<dbReference type="EMBL" id="JAZHFV010000015">
    <property type="protein sequence ID" value="MEX4010534.1"/>
    <property type="molecule type" value="Genomic_DNA"/>
</dbReference>
<evidence type="ECO:0000313" key="7">
    <source>
        <dbReference type="EMBL" id="MEX4010534.1"/>
    </source>
</evidence>
<evidence type="ECO:0000256" key="4">
    <source>
        <dbReference type="ARBA" id="ARBA00023136"/>
    </source>
</evidence>
<evidence type="ECO:0000256" key="5">
    <source>
        <dbReference type="SAM" id="Phobius"/>
    </source>
</evidence>
<comment type="subcellular location">
    <subcellularLocation>
        <location evidence="1">Membrane</location>
    </subcellularLocation>
</comment>
<keyword evidence="2 5" id="KW-0812">Transmembrane</keyword>
<dbReference type="Proteomes" id="UP001559025">
    <property type="component" value="Unassembled WGS sequence"/>
</dbReference>
<evidence type="ECO:0000256" key="2">
    <source>
        <dbReference type="ARBA" id="ARBA00022692"/>
    </source>
</evidence>
<sequence length="159" mass="16938">MPLRSTDPFPDAVTAFVATAWLGMLIGVSFLATPIKFQAPSLALPSALEVGQVTFAVFSKVEWGLSTFLVIATFIPRAPRAEVVLSFAAVLIVLTQALWLLPALDARVDAVLSGQPMPPSAHHLLYATLEASKATALAAVALVALFRLGWRDKPQTSVE</sequence>
<evidence type="ECO:0000256" key="1">
    <source>
        <dbReference type="ARBA" id="ARBA00004370"/>
    </source>
</evidence>
<dbReference type="Pfam" id="PF13664">
    <property type="entry name" value="DUF4149"/>
    <property type="match status" value="1"/>
</dbReference>
<organism evidence="7 8">
    <name type="scientific">Neoaquamicrobium sediminum</name>
    <dbReference type="NCBI Taxonomy" id="1849104"/>
    <lineage>
        <taxon>Bacteria</taxon>
        <taxon>Pseudomonadati</taxon>
        <taxon>Pseudomonadota</taxon>
        <taxon>Alphaproteobacteria</taxon>
        <taxon>Hyphomicrobiales</taxon>
        <taxon>Phyllobacteriaceae</taxon>
        <taxon>Neoaquamicrobium</taxon>
    </lineage>
</organism>